<sequence length="179" mass="19466">MADHDDTAVRRLMLLRHAKSAWPEGVADHRRPLAERGRKAAPTIGAYMAAHGLLPDLALVSTARRAQETWELVAGALPRRIDVRDAVGIYEVSATAILGVIRGVEASARSLLLVGHNPGMAELALLLAGEGDALPRLRDKFPTAGLAVIEFDAGQWSEIEPGRGRLVRFVTPRMLERKQ</sequence>
<dbReference type="OrthoDB" id="9810154at2"/>
<dbReference type="InterPro" id="IPR013078">
    <property type="entry name" value="His_Pase_superF_clade-1"/>
</dbReference>
<dbReference type="AlphaFoldDB" id="A0A178XV42"/>
<dbReference type="PANTHER" id="PTHR47623:SF1">
    <property type="entry name" value="OS09G0287300 PROTEIN"/>
    <property type="match status" value="1"/>
</dbReference>
<dbReference type="Proteomes" id="UP000094025">
    <property type="component" value="Unassembled WGS sequence"/>
</dbReference>
<proteinExistence type="predicted"/>
<protein>
    <submittedName>
        <fullName evidence="1">Phosphoglycerate mutase</fullName>
    </submittedName>
</protein>
<dbReference type="SUPFAM" id="SSF53254">
    <property type="entry name" value="Phosphoglycerate mutase-like"/>
    <property type="match status" value="1"/>
</dbReference>
<evidence type="ECO:0000313" key="2">
    <source>
        <dbReference type="Proteomes" id="UP000094025"/>
    </source>
</evidence>
<dbReference type="CDD" id="cd07067">
    <property type="entry name" value="HP_PGM_like"/>
    <property type="match status" value="1"/>
</dbReference>
<dbReference type="Pfam" id="PF00300">
    <property type="entry name" value="His_Phos_1"/>
    <property type="match status" value="1"/>
</dbReference>
<dbReference type="Gene3D" id="3.40.50.1240">
    <property type="entry name" value="Phosphoglycerate mutase-like"/>
    <property type="match status" value="1"/>
</dbReference>
<dbReference type="RefSeq" id="WP_064242652.1">
    <property type="nucleotide sequence ID" value="NZ_LPUX01000060.1"/>
</dbReference>
<dbReference type="STRING" id="1472378.AU381_07700"/>
<dbReference type="InterPro" id="IPR029033">
    <property type="entry name" value="His_PPase_superfam"/>
</dbReference>
<organism evidence="1 2">
    <name type="scientific">Sinorhizobium glycinis</name>
    <dbReference type="NCBI Taxonomy" id="1472378"/>
    <lineage>
        <taxon>Bacteria</taxon>
        <taxon>Pseudomonadati</taxon>
        <taxon>Pseudomonadota</taxon>
        <taxon>Alphaproteobacteria</taxon>
        <taxon>Hyphomicrobiales</taxon>
        <taxon>Rhizobiaceae</taxon>
        <taxon>Sinorhizobium/Ensifer group</taxon>
        <taxon>Sinorhizobium</taxon>
    </lineage>
</organism>
<keyword evidence="2" id="KW-1185">Reference proteome</keyword>
<evidence type="ECO:0000313" key="1">
    <source>
        <dbReference type="EMBL" id="OAP39179.1"/>
    </source>
</evidence>
<reference evidence="1 2" key="1">
    <citation type="journal article" date="2016" name="Int. J. Syst. Evol. Microbiol.">
        <title>Ensifer glycinis sp. nov., an novel rhizobial species associated with Glycine spp.</title>
        <authorList>
            <person name="Yan H."/>
            <person name="Yan J."/>
            <person name="Sui X.H."/>
            <person name="Wang E.T."/>
            <person name="Chen W.X."/>
            <person name="Zhang X.X."/>
            <person name="Chen W.F."/>
        </authorList>
    </citation>
    <scope>NUCLEOTIDE SEQUENCE [LARGE SCALE GENOMIC DNA]</scope>
    <source>
        <strain evidence="1 2">CCBAU 23380</strain>
    </source>
</reference>
<comment type="caution">
    <text evidence="1">The sequence shown here is derived from an EMBL/GenBank/DDBJ whole genome shotgun (WGS) entry which is preliminary data.</text>
</comment>
<dbReference type="PANTHER" id="PTHR47623">
    <property type="entry name" value="OS09G0287300 PROTEIN"/>
    <property type="match status" value="1"/>
</dbReference>
<dbReference type="SMART" id="SM00855">
    <property type="entry name" value="PGAM"/>
    <property type="match status" value="1"/>
</dbReference>
<name>A0A178XV42_9HYPH</name>
<accession>A0A178XV42</accession>
<dbReference type="EMBL" id="LPUX01000060">
    <property type="protein sequence ID" value="OAP39179.1"/>
    <property type="molecule type" value="Genomic_DNA"/>
</dbReference>
<gene>
    <name evidence="1" type="ORF">AU381_07700</name>
</gene>